<dbReference type="RefSeq" id="WP_166852746.1">
    <property type="nucleotide sequence ID" value="NZ_JAAONY010000001.1"/>
</dbReference>
<feature type="transmembrane region" description="Helical" evidence="1">
    <location>
        <begin position="86"/>
        <end position="106"/>
    </location>
</feature>
<feature type="transmembrane region" description="Helical" evidence="1">
    <location>
        <begin position="7"/>
        <end position="27"/>
    </location>
</feature>
<protein>
    <submittedName>
        <fullName evidence="2">Preprotein translocase subunit SecG</fullName>
    </submittedName>
</protein>
<keyword evidence="1" id="KW-0812">Transmembrane</keyword>
<sequence length="149" mass="16491">MSYREQVLWVDALLMLGLIGYTVKQLLLGGHEALFNMEQAYDVVSSVLYMAIVAYVLCHIAIAAVSSKDTEEARDEREQQAAQLGAYWSATISQTTIVLALVQFGLTVQFGGTREELSLAHPLLLLLIGLILAELSNAGRQLWYLYRGV</sequence>
<evidence type="ECO:0000256" key="1">
    <source>
        <dbReference type="SAM" id="Phobius"/>
    </source>
</evidence>
<dbReference type="EMBL" id="JACHHT010000001">
    <property type="protein sequence ID" value="MBB6519930.1"/>
    <property type="molecule type" value="Genomic_DNA"/>
</dbReference>
<organism evidence="2 3">
    <name type="scientific">Pseudoteredinibacter isoporae</name>
    <dbReference type="NCBI Taxonomy" id="570281"/>
    <lineage>
        <taxon>Bacteria</taxon>
        <taxon>Pseudomonadati</taxon>
        <taxon>Pseudomonadota</taxon>
        <taxon>Gammaproteobacteria</taxon>
        <taxon>Cellvibrionales</taxon>
        <taxon>Cellvibrionaceae</taxon>
        <taxon>Pseudoteredinibacter</taxon>
    </lineage>
</organism>
<evidence type="ECO:0000313" key="2">
    <source>
        <dbReference type="EMBL" id="MBB6519930.1"/>
    </source>
</evidence>
<keyword evidence="1" id="KW-0472">Membrane</keyword>
<dbReference type="InParanoid" id="A0A7X0MUE3"/>
<proteinExistence type="predicted"/>
<accession>A0A7X0MUE3</accession>
<feature type="transmembrane region" description="Helical" evidence="1">
    <location>
        <begin position="118"/>
        <end position="137"/>
    </location>
</feature>
<gene>
    <name evidence="2" type="ORF">HNR48_000208</name>
</gene>
<keyword evidence="3" id="KW-1185">Reference proteome</keyword>
<feature type="transmembrane region" description="Helical" evidence="1">
    <location>
        <begin position="47"/>
        <end position="65"/>
    </location>
</feature>
<dbReference type="AlphaFoldDB" id="A0A7X0MUE3"/>
<comment type="caution">
    <text evidence="2">The sequence shown here is derived from an EMBL/GenBank/DDBJ whole genome shotgun (WGS) entry which is preliminary data.</text>
</comment>
<name>A0A7X0MUE3_9GAMM</name>
<evidence type="ECO:0000313" key="3">
    <source>
        <dbReference type="Proteomes" id="UP000528457"/>
    </source>
</evidence>
<reference evidence="2 3" key="1">
    <citation type="submission" date="2020-08" db="EMBL/GenBank/DDBJ databases">
        <title>Genomic Encyclopedia of Type Strains, Phase IV (KMG-IV): sequencing the most valuable type-strain genomes for metagenomic binning, comparative biology and taxonomic classification.</title>
        <authorList>
            <person name="Goeker M."/>
        </authorList>
    </citation>
    <scope>NUCLEOTIDE SEQUENCE [LARGE SCALE GENOMIC DNA]</scope>
    <source>
        <strain evidence="2 3">DSM 22368</strain>
    </source>
</reference>
<keyword evidence="1" id="KW-1133">Transmembrane helix</keyword>
<dbReference type="Proteomes" id="UP000528457">
    <property type="component" value="Unassembled WGS sequence"/>
</dbReference>